<dbReference type="Proteomes" id="UP000053586">
    <property type="component" value="Unassembled WGS sequence"/>
</dbReference>
<dbReference type="InterPro" id="IPR038573">
    <property type="entry name" value="BrnT_sf"/>
</dbReference>
<dbReference type="STRING" id="56804.BAE46_11875"/>
<dbReference type="Gene3D" id="3.10.450.530">
    <property type="entry name" value="Ribonuclease toxin, BrnT, of type II toxin-antitoxin system"/>
    <property type="match status" value="1"/>
</dbReference>
<protein>
    <recommendedName>
        <fullName evidence="3">Toxin</fullName>
    </recommendedName>
</protein>
<reference evidence="1 2" key="1">
    <citation type="journal article" date="2012" name="J. Bacteriol.">
        <title>Genome sequence of proteorhodopsin-containing sea ice bacterium Glaciecola punicea ACAM 611T.</title>
        <authorList>
            <person name="Qin Q.-L."/>
            <person name="Xie B.-B."/>
            <person name="Shu Y.-L."/>
            <person name="Rong J.-C."/>
            <person name="Zhao D.-L."/>
            <person name="Zhang X.-Y."/>
            <person name="Chen X.-L."/>
            <person name="Zhou B.-C."/>
            <person name="Zhanga Y.-Z."/>
        </authorList>
    </citation>
    <scope>NUCLEOTIDE SEQUENCE [LARGE SCALE GENOMIC DNA]</scope>
    <source>
        <strain evidence="1 2">ACAM 611</strain>
    </source>
</reference>
<dbReference type="EMBL" id="BAET01000022">
    <property type="protein sequence ID" value="GAB56200.1"/>
    <property type="molecule type" value="Genomic_DNA"/>
</dbReference>
<evidence type="ECO:0000313" key="1">
    <source>
        <dbReference type="EMBL" id="GAB56200.1"/>
    </source>
</evidence>
<comment type="caution">
    <text evidence="1">The sequence shown here is derived from an EMBL/GenBank/DDBJ whole genome shotgun (WGS) entry which is preliminary data.</text>
</comment>
<sequence length="103" mass="12343">MKTFDWNSDKNKRLIEERGISFEDVIYYLQNQCLLDDLKHVNQEKYPNQRIFVINIENYAYLVSYIETDESIFLKTVIPSRKATKQDTKRANLNHILNRIKMG</sequence>
<organism evidence="1 2">
    <name type="scientific">Glaciecola punicea ACAM 611</name>
    <dbReference type="NCBI Taxonomy" id="1121923"/>
    <lineage>
        <taxon>Bacteria</taxon>
        <taxon>Pseudomonadati</taxon>
        <taxon>Pseudomonadota</taxon>
        <taxon>Gammaproteobacteria</taxon>
        <taxon>Alteromonadales</taxon>
        <taxon>Alteromonadaceae</taxon>
        <taxon>Glaciecola</taxon>
    </lineage>
</organism>
<evidence type="ECO:0008006" key="3">
    <source>
        <dbReference type="Google" id="ProtNLM"/>
    </source>
</evidence>
<proteinExistence type="predicted"/>
<reference evidence="1 2" key="2">
    <citation type="journal article" date="2017" name="Antonie Van Leeuwenhoek">
        <title>Rhizobium rhizosphaerae sp. nov., a novel species isolated from rice rhizosphere.</title>
        <authorList>
            <person name="Zhao J.J."/>
            <person name="Zhang J."/>
            <person name="Zhang R.J."/>
            <person name="Zhang C.W."/>
            <person name="Yin H.Q."/>
            <person name="Zhang X.X."/>
        </authorList>
    </citation>
    <scope>NUCLEOTIDE SEQUENCE [LARGE SCALE GENOMIC DNA]</scope>
    <source>
        <strain evidence="1 2">ACAM 611</strain>
    </source>
</reference>
<dbReference type="OrthoDB" id="9814045at2"/>
<dbReference type="eggNOG" id="COG2929">
    <property type="taxonomic scope" value="Bacteria"/>
</dbReference>
<keyword evidence="2" id="KW-1185">Reference proteome</keyword>
<dbReference type="AlphaFoldDB" id="H5TD23"/>
<evidence type="ECO:0000313" key="2">
    <source>
        <dbReference type="Proteomes" id="UP000053586"/>
    </source>
</evidence>
<gene>
    <name evidence="1" type="ORF">GPUN_2085</name>
</gene>
<accession>H5TD23</accession>
<name>H5TD23_9ALTE</name>